<dbReference type="GO" id="GO:0005506">
    <property type="term" value="F:iron ion binding"/>
    <property type="evidence" value="ECO:0007669"/>
    <property type="project" value="InterPro"/>
</dbReference>
<comment type="cofactor">
    <cofactor evidence="1 15">
        <name>heme</name>
        <dbReference type="ChEBI" id="CHEBI:30413"/>
    </cofactor>
</comment>
<evidence type="ECO:0000256" key="4">
    <source>
        <dbReference type="ARBA" id="ARBA00010617"/>
    </source>
</evidence>
<accession>A0A8D4T913</accession>
<keyword evidence="6 15" id="KW-0349">Heme</keyword>
<comment type="similarity">
    <text evidence="4 16">Belongs to the cytochrome P450 family.</text>
</comment>
<feature type="binding site" description="axial binding residue" evidence="15">
    <location>
        <position position="453"/>
    </location>
    <ligand>
        <name>heme</name>
        <dbReference type="ChEBI" id="CHEBI:30413"/>
    </ligand>
    <ligandPart>
        <name>Fe</name>
        <dbReference type="ChEBI" id="CHEBI:18248"/>
    </ligandPart>
</feature>
<gene>
    <name evidence="17" type="primary">CYP6AB136</name>
</gene>
<dbReference type="AlphaFoldDB" id="A0A8D4T913"/>
<keyword evidence="10 16" id="KW-0560">Oxidoreductase</keyword>
<dbReference type="GO" id="GO:0016712">
    <property type="term" value="F:oxidoreductase activity, acting on paired donors, with incorporation or reduction of molecular oxygen, reduced flavin or flavoprotein as one donor, and incorporation of one atom of oxygen"/>
    <property type="evidence" value="ECO:0007669"/>
    <property type="project" value="UniProtKB-EC"/>
</dbReference>
<evidence type="ECO:0000256" key="3">
    <source>
        <dbReference type="ARBA" id="ARBA00004406"/>
    </source>
</evidence>
<organism evidence="17">
    <name type="scientific">Cydia pomonella</name>
    <name type="common">Codling moth</name>
    <dbReference type="NCBI Taxonomy" id="82600"/>
    <lineage>
        <taxon>Eukaryota</taxon>
        <taxon>Metazoa</taxon>
        <taxon>Ecdysozoa</taxon>
        <taxon>Arthropoda</taxon>
        <taxon>Hexapoda</taxon>
        <taxon>Insecta</taxon>
        <taxon>Pterygota</taxon>
        <taxon>Neoptera</taxon>
        <taxon>Endopterygota</taxon>
        <taxon>Lepidoptera</taxon>
        <taxon>Glossata</taxon>
        <taxon>Ditrysia</taxon>
        <taxon>Tortricoidea</taxon>
        <taxon>Tortricidae</taxon>
        <taxon>Olethreutinae</taxon>
        <taxon>Grapholitini</taxon>
        <taxon>Cydia</taxon>
    </lineage>
</organism>
<comment type="catalytic activity">
    <reaction evidence="14">
        <text>an organic molecule + reduced [NADPH--hemoprotein reductase] + O2 = an alcohol + oxidized [NADPH--hemoprotein reductase] + H2O + H(+)</text>
        <dbReference type="Rhea" id="RHEA:17149"/>
        <dbReference type="Rhea" id="RHEA-COMP:11964"/>
        <dbReference type="Rhea" id="RHEA-COMP:11965"/>
        <dbReference type="ChEBI" id="CHEBI:15377"/>
        <dbReference type="ChEBI" id="CHEBI:15378"/>
        <dbReference type="ChEBI" id="CHEBI:15379"/>
        <dbReference type="ChEBI" id="CHEBI:30879"/>
        <dbReference type="ChEBI" id="CHEBI:57618"/>
        <dbReference type="ChEBI" id="CHEBI:58210"/>
        <dbReference type="ChEBI" id="CHEBI:142491"/>
        <dbReference type="EC" id="1.14.14.1"/>
    </reaction>
</comment>
<sequence>MIPLIVACVVIVCCLYSFSTRGYDYWQKKGVQHDKPLPFIGSAGRIFAQKMSMTEYFTELYRKYPKEKLVGYYFSREKAVVLRDPELVKCVLITDFQYFYRRGINYHKDVVEPMFKNLFFADGDLWKLLRQRMTPAFTSGKLKAMFPLIVERTERLQRTAAAAAERGAEVDVRDLMARYTTDFIGACGFGIDANSIDDEDAPFRKLGKRIFTPSLRDIIVTVAKWLAPDLFKCLRTVAPEVERDTLSLVRSIMEQRNYQPSGRNDFIDLLLELKQKGKIVGESIEHRNSDGTSKIAELELDNLLMAAQVFVFFAAGFETSSSATSYTLHQLALHPDQQAKCQQEIDGVLTRYGGKFCYDAVNEMKYLKMCFYESMRLFPSLGFLIRKCAKPYTFPGTDVSIDEGIAVIIPVQGLQTDEQYFDEPEQFRPERFHPDNRVENHVYLPFGEGPRACIGERLGLMQSLAGLAALLRQCSVAPSISTKRNPPKEPTGHVVQSLKGGVPLLLKERKIYE</sequence>
<evidence type="ECO:0000256" key="11">
    <source>
        <dbReference type="ARBA" id="ARBA00023004"/>
    </source>
</evidence>
<evidence type="ECO:0000313" key="17">
    <source>
        <dbReference type="EMBL" id="AZJ25106.1"/>
    </source>
</evidence>
<dbReference type="EMBL" id="MF574693">
    <property type="protein sequence ID" value="AZJ25106.1"/>
    <property type="molecule type" value="mRNA"/>
</dbReference>
<evidence type="ECO:0000256" key="16">
    <source>
        <dbReference type="RuleBase" id="RU000461"/>
    </source>
</evidence>
<evidence type="ECO:0000256" key="7">
    <source>
        <dbReference type="ARBA" id="ARBA00022723"/>
    </source>
</evidence>
<name>A0A8D4T913_CYDPO</name>
<evidence type="ECO:0000256" key="1">
    <source>
        <dbReference type="ARBA" id="ARBA00001971"/>
    </source>
</evidence>
<evidence type="ECO:0000256" key="14">
    <source>
        <dbReference type="ARBA" id="ARBA00047827"/>
    </source>
</evidence>
<dbReference type="PANTHER" id="PTHR24292">
    <property type="entry name" value="CYTOCHROME P450"/>
    <property type="match status" value="1"/>
</dbReference>
<dbReference type="InterPro" id="IPR036396">
    <property type="entry name" value="Cyt_P450_sf"/>
</dbReference>
<dbReference type="Gene3D" id="1.10.630.10">
    <property type="entry name" value="Cytochrome P450"/>
    <property type="match status" value="1"/>
</dbReference>
<dbReference type="GO" id="GO:0005789">
    <property type="term" value="C:endoplasmic reticulum membrane"/>
    <property type="evidence" value="ECO:0007669"/>
    <property type="project" value="UniProtKB-SubCell"/>
</dbReference>
<keyword evidence="13" id="KW-0472">Membrane</keyword>
<evidence type="ECO:0000256" key="13">
    <source>
        <dbReference type="ARBA" id="ARBA00023136"/>
    </source>
</evidence>
<evidence type="ECO:0000256" key="6">
    <source>
        <dbReference type="ARBA" id="ARBA00022617"/>
    </source>
</evidence>
<dbReference type="PROSITE" id="PS00086">
    <property type="entry name" value="CYTOCHROME_P450"/>
    <property type="match status" value="1"/>
</dbReference>
<evidence type="ECO:0000256" key="10">
    <source>
        <dbReference type="ARBA" id="ARBA00023002"/>
    </source>
</evidence>
<dbReference type="InterPro" id="IPR002401">
    <property type="entry name" value="Cyt_P450_E_grp-I"/>
</dbReference>
<dbReference type="CDD" id="cd11056">
    <property type="entry name" value="CYP6-like"/>
    <property type="match status" value="1"/>
</dbReference>
<dbReference type="SUPFAM" id="SSF48264">
    <property type="entry name" value="Cytochrome P450"/>
    <property type="match status" value="1"/>
</dbReference>
<dbReference type="EC" id="1.14.14.1" evidence="5"/>
<comment type="subcellular location">
    <subcellularLocation>
        <location evidence="3">Endoplasmic reticulum membrane</location>
        <topology evidence="3">Peripheral membrane protein</topology>
    </subcellularLocation>
    <subcellularLocation>
        <location evidence="2">Microsome membrane</location>
        <topology evidence="2">Peripheral membrane protein</topology>
    </subcellularLocation>
</comment>
<dbReference type="PRINTS" id="PR00463">
    <property type="entry name" value="EP450I"/>
</dbReference>
<evidence type="ECO:0000256" key="5">
    <source>
        <dbReference type="ARBA" id="ARBA00012109"/>
    </source>
</evidence>
<dbReference type="InterPro" id="IPR050476">
    <property type="entry name" value="Insect_CytP450_Detox"/>
</dbReference>
<keyword evidence="8" id="KW-0256">Endoplasmic reticulum</keyword>
<dbReference type="PRINTS" id="PR00385">
    <property type="entry name" value="P450"/>
</dbReference>
<dbReference type="InterPro" id="IPR017972">
    <property type="entry name" value="Cyt_P450_CS"/>
</dbReference>
<dbReference type="GO" id="GO:0020037">
    <property type="term" value="F:heme binding"/>
    <property type="evidence" value="ECO:0007669"/>
    <property type="project" value="InterPro"/>
</dbReference>
<keyword evidence="9" id="KW-0492">Microsome</keyword>
<dbReference type="Pfam" id="PF00067">
    <property type="entry name" value="p450"/>
    <property type="match status" value="1"/>
</dbReference>
<evidence type="ECO:0000256" key="12">
    <source>
        <dbReference type="ARBA" id="ARBA00023033"/>
    </source>
</evidence>
<evidence type="ECO:0000256" key="2">
    <source>
        <dbReference type="ARBA" id="ARBA00004174"/>
    </source>
</evidence>
<evidence type="ECO:0000256" key="9">
    <source>
        <dbReference type="ARBA" id="ARBA00022848"/>
    </source>
</evidence>
<protein>
    <recommendedName>
        <fullName evidence="5">unspecific monooxygenase</fullName>
        <ecNumber evidence="5">1.14.14.1</ecNumber>
    </recommendedName>
</protein>
<dbReference type="InterPro" id="IPR001128">
    <property type="entry name" value="Cyt_P450"/>
</dbReference>
<evidence type="ECO:0000256" key="8">
    <source>
        <dbReference type="ARBA" id="ARBA00022824"/>
    </source>
</evidence>
<dbReference type="PANTHER" id="PTHR24292:SF54">
    <property type="entry name" value="CYP9F3-RELATED"/>
    <property type="match status" value="1"/>
</dbReference>
<dbReference type="FunFam" id="1.10.630.10:FF:000042">
    <property type="entry name" value="Cytochrome P450"/>
    <property type="match status" value="1"/>
</dbReference>
<reference evidence="17" key="1">
    <citation type="submission" date="2017-07" db="EMBL/GenBank/DDBJ databases">
        <title>Identification of CYP9s from Cydia pomonella.</title>
        <authorList>
            <person name="Chen Y."/>
            <person name="Wang W."/>
            <person name="Yang X.-Q."/>
        </authorList>
    </citation>
    <scope>NUCLEOTIDE SEQUENCE</scope>
</reference>
<proteinExistence type="evidence at transcript level"/>
<keyword evidence="7 15" id="KW-0479">Metal-binding</keyword>
<evidence type="ECO:0000256" key="15">
    <source>
        <dbReference type="PIRSR" id="PIRSR602401-1"/>
    </source>
</evidence>
<keyword evidence="11 15" id="KW-0408">Iron</keyword>
<keyword evidence="12 16" id="KW-0503">Monooxygenase</keyword>